<dbReference type="OrthoDB" id="434647at2759"/>
<feature type="domain" description="C2H2-type" evidence="2">
    <location>
        <begin position="317"/>
        <end position="341"/>
    </location>
</feature>
<feature type="region of interest" description="Disordered" evidence="1">
    <location>
        <begin position="94"/>
        <end position="129"/>
    </location>
</feature>
<dbReference type="SUPFAM" id="SSF57667">
    <property type="entry name" value="beta-beta-alpha zinc fingers"/>
    <property type="match status" value="2"/>
</dbReference>
<dbReference type="InterPro" id="IPR013087">
    <property type="entry name" value="Znf_C2H2_type"/>
</dbReference>
<feature type="compositionally biased region" description="Polar residues" evidence="1">
    <location>
        <begin position="208"/>
        <end position="225"/>
    </location>
</feature>
<dbReference type="STRING" id="3827.A0A1S2YLH4"/>
<feature type="region of interest" description="Disordered" evidence="1">
    <location>
        <begin position="1"/>
        <end position="20"/>
    </location>
</feature>
<feature type="domain" description="C2H2-type" evidence="2">
    <location>
        <begin position="167"/>
        <end position="191"/>
    </location>
</feature>
<sequence length="505" mass="54228">MNYSGYNPNQQQPQQQQQHSYYEYDPSQIQVQPYDHSYAAAYQSSYYAYNPQYAYYPADTTQVQQPHLHYQPEPAPVHPPGVNPEPVQPTFNHLPIGPSQYRGRGGRSFRRGGRGRGQLSHGRGRGVGGGRHFPSGLAISDAPGASAAAGGSLSVSAQAVQPPQRMVCCEICKVECNTQEVMELHKKGKKHLKNVRIHEAKQRCNAINGPQNGQIPTSELNSTDQPVVAQDSEDPTKNMSSETTADNDKVEIMSQNNVGETSEVPAEEPDELRMENSGARGRGLKRKIRGGKGRKQMRTADGSNPTQVSKPEQALAYTCELCNVKCDTQTVYQSHLSGKKHLKRAYGNQAFVGVANQASVGIGNQTLSEVGPQALSGVVGLQAIYPPDINALAEAINAQVQQGDNDPQVLLAQLLMNVLSQAQGSATAPPNGSLAGQTPTLTSVAGSSSQLALVQTQASEIAVHVGMENPNGESKNETLSVPLESNAHEDSNVGTQIEGESSEMK</sequence>
<feature type="compositionally biased region" description="Basic residues" evidence="1">
    <location>
        <begin position="282"/>
        <end position="297"/>
    </location>
</feature>
<organism evidence="4 5">
    <name type="scientific">Cicer arietinum</name>
    <name type="common">Chickpea</name>
    <name type="synonym">Garbanzo</name>
    <dbReference type="NCBI Taxonomy" id="3827"/>
    <lineage>
        <taxon>Eukaryota</taxon>
        <taxon>Viridiplantae</taxon>
        <taxon>Streptophyta</taxon>
        <taxon>Embryophyta</taxon>
        <taxon>Tracheophyta</taxon>
        <taxon>Spermatophyta</taxon>
        <taxon>Magnoliopsida</taxon>
        <taxon>eudicotyledons</taxon>
        <taxon>Gunneridae</taxon>
        <taxon>Pentapetalae</taxon>
        <taxon>rosids</taxon>
        <taxon>fabids</taxon>
        <taxon>Fabales</taxon>
        <taxon>Fabaceae</taxon>
        <taxon>Papilionoideae</taxon>
        <taxon>50 kb inversion clade</taxon>
        <taxon>NPAAA clade</taxon>
        <taxon>Hologalegina</taxon>
        <taxon>IRL clade</taxon>
        <taxon>Cicereae</taxon>
        <taxon>Cicer</taxon>
    </lineage>
</organism>
<dbReference type="RefSeq" id="XP_004506484.1">
    <property type="nucleotide sequence ID" value="XM_004506427.3"/>
</dbReference>
<dbReference type="SMART" id="SM00355">
    <property type="entry name" value="ZnF_C2H2"/>
    <property type="match status" value="2"/>
</dbReference>
<feature type="region of interest" description="Disordered" evidence="1">
    <location>
        <begin position="204"/>
        <end position="245"/>
    </location>
</feature>
<reference evidence="4" key="1">
    <citation type="journal article" date="2013" name="Nat. Biotechnol.">
        <title>Draft genome sequence of chickpea (Cicer arietinum) provides a resource for trait improvement.</title>
        <authorList>
            <person name="Varshney R.K."/>
            <person name="Song C."/>
            <person name="Saxena R.K."/>
            <person name="Azam S."/>
            <person name="Yu S."/>
            <person name="Sharpe A.G."/>
            <person name="Cannon S."/>
            <person name="Baek J."/>
            <person name="Rosen B.D."/>
            <person name="Tar'an B."/>
            <person name="Millan T."/>
            <person name="Zhang X."/>
            <person name="Ramsay L.D."/>
            <person name="Iwata A."/>
            <person name="Wang Y."/>
            <person name="Nelson W."/>
            <person name="Farmer A.D."/>
            <person name="Gaur P.M."/>
            <person name="Soderlund C."/>
            <person name="Penmetsa R.V."/>
            <person name="Xu C."/>
            <person name="Bharti A.K."/>
            <person name="He W."/>
            <person name="Winter P."/>
            <person name="Zhao S."/>
            <person name="Hane J.K."/>
            <person name="Carrasquilla-Garcia N."/>
            <person name="Condie J.A."/>
            <person name="Upadhyaya H.D."/>
            <person name="Luo M.C."/>
            <person name="Thudi M."/>
            <person name="Gowda C.L."/>
            <person name="Singh N.P."/>
            <person name="Lichtenzveig J."/>
            <person name="Gali K.K."/>
            <person name="Rubio J."/>
            <person name="Nadarajan N."/>
            <person name="Dolezel J."/>
            <person name="Bansal K.C."/>
            <person name="Xu X."/>
            <person name="Edwards D."/>
            <person name="Zhang G."/>
            <person name="Kahl G."/>
            <person name="Gil J."/>
            <person name="Singh K.B."/>
            <person name="Datta S.K."/>
            <person name="Jackson S.A."/>
            <person name="Wang J."/>
            <person name="Cook D.R."/>
        </authorList>
    </citation>
    <scope>NUCLEOTIDE SEQUENCE [LARGE SCALE GENOMIC DNA]</scope>
    <source>
        <strain evidence="4">cv. CDC Frontier</strain>
    </source>
</reference>
<feature type="region of interest" description="Disordered" evidence="1">
    <location>
        <begin position="257"/>
        <end position="309"/>
    </location>
</feature>
<keyword evidence="4" id="KW-1185">Reference proteome</keyword>
<evidence type="ECO:0000313" key="4">
    <source>
        <dbReference type="Proteomes" id="UP000087171"/>
    </source>
</evidence>
<dbReference type="PANTHER" id="PTHR47487">
    <property type="entry name" value="OS06G0651300 PROTEIN-RELATED"/>
    <property type="match status" value="1"/>
</dbReference>
<evidence type="ECO:0000259" key="2">
    <source>
        <dbReference type="SMART" id="SM00355"/>
    </source>
</evidence>
<evidence type="ECO:0000256" key="1">
    <source>
        <dbReference type="SAM" id="MobiDB-lite"/>
    </source>
</evidence>
<evidence type="ECO:0000313" key="5">
    <source>
        <dbReference type="RefSeq" id="XP_004506484.1"/>
    </source>
</evidence>
<dbReference type="KEGG" id="cam:101500882"/>
<gene>
    <name evidence="5" type="primary">LOC101500882</name>
</gene>
<dbReference type="PaxDb" id="3827-XP_004506484.1"/>
<protein>
    <submittedName>
        <fullName evidence="5">Uncharacterized protein LOC101500882</fullName>
    </submittedName>
</protein>
<accession>A0A1S2YLH4</accession>
<feature type="compositionally biased region" description="Basic residues" evidence="1">
    <location>
        <begin position="104"/>
        <end position="114"/>
    </location>
</feature>
<feature type="domain" description="U1-type" evidence="3">
    <location>
        <begin position="314"/>
        <end position="349"/>
    </location>
</feature>
<dbReference type="GO" id="GO:0008270">
    <property type="term" value="F:zinc ion binding"/>
    <property type="evidence" value="ECO:0007669"/>
    <property type="project" value="InterPro"/>
</dbReference>
<dbReference type="PANTHER" id="PTHR47487:SF3">
    <property type="entry name" value="GLUTENIN, HIGH MOLECULAR WEIGHT SUBUNIT 12-LIKE"/>
    <property type="match status" value="1"/>
</dbReference>
<dbReference type="Gene3D" id="3.30.160.60">
    <property type="entry name" value="Classic Zinc Finger"/>
    <property type="match status" value="2"/>
</dbReference>
<name>A0A1S2YLH4_CICAR</name>
<dbReference type="GO" id="GO:0003676">
    <property type="term" value="F:nucleic acid binding"/>
    <property type="evidence" value="ECO:0007669"/>
    <property type="project" value="InterPro"/>
</dbReference>
<dbReference type="InterPro" id="IPR003604">
    <property type="entry name" value="Matrin/U1-like-C_Znf_C2H2"/>
</dbReference>
<evidence type="ECO:0000259" key="3">
    <source>
        <dbReference type="SMART" id="SM00451"/>
    </source>
</evidence>
<dbReference type="InterPro" id="IPR036236">
    <property type="entry name" value="Znf_C2H2_sf"/>
</dbReference>
<dbReference type="Pfam" id="PF12874">
    <property type="entry name" value="zf-met"/>
    <property type="match status" value="2"/>
</dbReference>
<feature type="compositionally biased region" description="Low complexity" evidence="1">
    <location>
        <begin position="7"/>
        <end position="18"/>
    </location>
</feature>
<dbReference type="Proteomes" id="UP000087171">
    <property type="component" value="Chromosome Ca6"/>
</dbReference>
<feature type="region of interest" description="Disordered" evidence="1">
    <location>
        <begin position="467"/>
        <end position="505"/>
    </location>
</feature>
<reference evidence="5" key="2">
    <citation type="submission" date="2025-08" db="UniProtKB">
        <authorList>
            <consortium name="RefSeq"/>
        </authorList>
    </citation>
    <scope>IDENTIFICATION</scope>
    <source>
        <tissue evidence="5">Etiolated seedlings</tissue>
    </source>
</reference>
<feature type="domain" description="U1-type" evidence="3">
    <location>
        <begin position="164"/>
        <end position="198"/>
    </location>
</feature>
<dbReference type="eggNOG" id="ENOG502RFWQ">
    <property type="taxonomic scope" value="Eukaryota"/>
</dbReference>
<dbReference type="GeneID" id="101500882"/>
<dbReference type="AlphaFoldDB" id="A0A1S2YLH4"/>
<dbReference type="SMART" id="SM00451">
    <property type="entry name" value="ZnF_U1"/>
    <property type="match status" value="2"/>
</dbReference>
<proteinExistence type="predicted"/>